<proteinExistence type="predicted"/>
<organism evidence="1 2">
    <name type="scientific">Pseudomonas pergaminensis</name>
    <dbReference type="NCBI Taxonomy" id="2853159"/>
    <lineage>
        <taxon>Bacteria</taxon>
        <taxon>Pseudomonadati</taxon>
        <taxon>Pseudomonadota</taxon>
        <taxon>Gammaproteobacteria</taxon>
        <taxon>Pseudomonadales</taxon>
        <taxon>Pseudomonadaceae</taxon>
        <taxon>Pseudomonas</taxon>
    </lineage>
</organism>
<evidence type="ECO:0000313" key="1">
    <source>
        <dbReference type="EMBL" id="USW03705.1"/>
    </source>
</evidence>
<reference evidence="1" key="1">
    <citation type="journal article" date="2022" name="Front. Plant Sci.">
        <title>Agronomic efficiency and genome mining analysis of the wheat-biostimulant rhizospheric bacterium Pseudomonas pergaminensis sp. nov. strain 1008T.</title>
        <authorList>
            <person name="Diaz M."/>
            <person name="Bach T."/>
            <person name="Gonzalez Anta G."/>
            <person name="Agaras B."/>
            <person name="Wibberg D."/>
            <person name="Noguera F."/>
            <person name="Canciani W."/>
            <person name="Valverde C."/>
        </authorList>
    </citation>
    <scope>NUCLEOTIDE SEQUENCE</scope>
    <source>
        <strain evidence="1">1008</strain>
    </source>
</reference>
<dbReference type="RefSeq" id="WP_078828252.1">
    <property type="nucleotide sequence ID" value="NZ_CP078013.2"/>
</dbReference>
<name>A0ABD7TQL4_9PSED</name>
<accession>A0ABD7TQL4</accession>
<protein>
    <submittedName>
        <fullName evidence="1">Uncharacterized protein</fullName>
    </submittedName>
</protein>
<gene>
    <name evidence="1" type="ORF">KUA23_13840</name>
</gene>
<dbReference type="Proteomes" id="UP001056907">
    <property type="component" value="Chromosome"/>
</dbReference>
<sequence length="109" mass="11835">MKKTIDNTIAAITDGLEKFSGPTDRAGHAIERAYKLDQADVPHDAIASILTASSKRLGKNNEYSESEIPTMVKLYDDCLSGTPISDKTTRAVLRDQEEAHGFDGNPMPA</sequence>
<dbReference type="EMBL" id="CP078013">
    <property type="protein sequence ID" value="USW03705.1"/>
    <property type="molecule type" value="Genomic_DNA"/>
</dbReference>
<dbReference type="AlphaFoldDB" id="A0ABD7TQL4"/>
<reference evidence="1" key="2">
    <citation type="submission" date="2024-04" db="EMBL/GenBank/DDBJ databases">
        <authorList>
            <person name="Diaz M."/>
            <person name="Bach T."/>
            <person name="Gonzalez Anta G."/>
            <person name="Agaras B."/>
            <person name="Wibberg D."/>
            <person name="Noguera F."/>
            <person name="Canciani W."/>
            <person name="Ybarra T."/>
            <person name="Nunez M.L."/>
            <person name="Valverde C."/>
        </authorList>
    </citation>
    <scope>NUCLEOTIDE SEQUENCE</scope>
    <source>
        <strain evidence="1">1008</strain>
    </source>
</reference>
<dbReference type="KEGG" id="ppeg:KUA23_13840"/>
<evidence type="ECO:0000313" key="2">
    <source>
        <dbReference type="Proteomes" id="UP001056907"/>
    </source>
</evidence>